<evidence type="ECO:0008006" key="4">
    <source>
        <dbReference type="Google" id="ProtNLM"/>
    </source>
</evidence>
<accession>A0ABN6DVY9</accession>
<proteinExistence type="predicted"/>
<dbReference type="RefSeq" id="WP_221251705.1">
    <property type="nucleotide sequence ID" value="NZ_AP024355.1"/>
</dbReference>
<reference evidence="2 3" key="2">
    <citation type="journal article" date="2021" name="Int. J. Syst. Evol. Microbiol.">
        <title>Isolation and Polyphasic Characterization of Desulfuromonas versatilis sp. Nov., an Electrogenic Bacteria Capable of Versatile Metabolism Isolated from a Graphene Oxide-Reducing Enrichment Culture.</title>
        <authorList>
            <person name="Xie L."/>
            <person name="Yoshida N."/>
            <person name="Ishii S."/>
            <person name="Meng L."/>
        </authorList>
    </citation>
    <scope>NUCLEOTIDE SEQUENCE [LARGE SCALE GENOMIC DNA]</scope>
    <source>
        <strain evidence="2 3">NIT-T3</strain>
    </source>
</reference>
<sequence length="93" mass="10171">MFTALHTRENHPAAACVTLRLLIVCVLCLALCGCPQQQDLTGKAPQKKTARARRADPRGMLLWPTEPARKEPTGQNLGQKLSENGPQPRKGTN</sequence>
<protein>
    <recommendedName>
        <fullName evidence="4">Lipoprotein</fullName>
    </recommendedName>
</protein>
<feature type="region of interest" description="Disordered" evidence="1">
    <location>
        <begin position="37"/>
        <end position="93"/>
    </location>
</feature>
<organism evidence="2 3">
    <name type="scientific">Desulfuromonas versatilis</name>
    <dbReference type="NCBI Taxonomy" id="2802975"/>
    <lineage>
        <taxon>Bacteria</taxon>
        <taxon>Pseudomonadati</taxon>
        <taxon>Thermodesulfobacteriota</taxon>
        <taxon>Desulfuromonadia</taxon>
        <taxon>Desulfuromonadales</taxon>
        <taxon>Desulfuromonadaceae</taxon>
        <taxon>Desulfuromonas</taxon>
    </lineage>
</organism>
<name>A0ABN6DVY9_9BACT</name>
<reference evidence="2 3" key="1">
    <citation type="journal article" date="2016" name="C (Basel)">
        <title>Selective Growth of and Electricity Production by Marine Exoelectrogenic Bacteria in Self-Aggregated Hydrogel of Microbially Reduced Graphene Oxide.</title>
        <authorList>
            <person name="Yoshida N."/>
            <person name="Goto Y."/>
            <person name="Miyata Y."/>
        </authorList>
    </citation>
    <scope>NUCLEOTIDE SEQUENCE [LARGE SCALE GENOMIC DNA]</scope>
    <source>
        <strain evidence="2 3">NIT-T3</strain>
    </source>
</reference>
<evidence type="ECO:0000313" key="2">
    <source>
        <dbReference type="EMBL" id="BCR04276.1"/>
    </source>
</evidence>
<dbReference type="EMBL" id="AP024355">
    <property type="protein sequence ID" value="BCR04276.1"/>
    <property type="molecule type" value="Genomic_DNA"/>
</dbReference>
<keyword evidence="3" id="KW-1185">Reference proteome</keyword>
<feature type="compositionally biased region" description="Polar residues" evidence="1">
    <location>
        <begin position="73"/>
        <end position="93"/>
    </location>
</feature>
<dbReference type="Proteomes" id="UP001319827">
    <property type="component" value="Chromosome"/>
</dbReference>
<evidence type="ECO:0000313" key="3">
    <source>
        <dbReference type="Proteomes" id="UP001319827"/>
    </source>
</evidence>
<evidence type="ECO:0000256" key="1">
    <source>
        <dbReference type="SAM" id="MobiDB-lite"/>
    </source>
</evidence>
<gene>
    <name evidence="2" type="ORF">DESUT3_13450</name>
</gene>